<protein>
    <recommendedName>
        <fullName evidence="5">Tripartite tricarboxylate transporter substrate binding protein</fullName>
    </recommendedName>
</protein>
<dbReference type="InterPro" id="IPR005064">
    <property type="entry name" value="BUG"/>
</dbReference>
<dbReference type="InterPro" id="IPR042100">
    <property type="entry name" value="Bug_dom1"/>
</dbReference>
<comment type="caution">
    <text evidence="3">The sequence shown here is derived from an EMBL/GenBank/DDBJ whole genome shotgun (WGS) entry which is preliminary data.</text>
</comment>
<dbReference type="AlphaFoldDB" id="A0A6N8SQ14"/>
<proteinExistence type="inferred from homology"/>
<dbReference type="SUPFAM" id="SSF53850">
    <property type="entry name" value="Periplasmic binding protein-like II"/>
    <property type="match status" value="1"/>
</dbReference>
<accession>A0A6N8SQ14</accession>
<evidence type="ECO:0000313" key="3">
    <source>
        <dbReference type="EMBL" id="MXN49296.1"/>
    </source>
</evidence>
<dbReference type="PROSITE" id="PS51318">
    <property type="entry name" value="TAT"/>
    <property type="match status" value="1"/>
</dbReference>
<feature type="signal peptide" evidence="2">
    <location>
        <begin position="1"/>
        <end position="19"/>
    </location>
</feature>
<sequence>MQKPMVTRRIFLGAGAALTATLAAPSILRAKSFATHPVRLFVGTAAAGSNDLVARLIAVPLEKMLGQPVAVENRPGGATTMSVGLVANARPDGHTLLVSSSAAVATYIASATKPPSLVDDLSHIGMICDGAFIYAVHKDVPAKTTEEFITLLKSEPGKIRYGATGTGGGIHLSGALFQQKTGTEMTVIQYANAGMRLTELLANQTQLGIAGAAVLSQQIKSGALRPLFIAGTERTTLFPDLPTGAEAGVGGLEGISNWFGLHGPKGLDPQIAAELNGMLQTALKDPKVEEGMAAAGFFAVPGSSQDLAARLQKDVAVMTEVVNTGGIRIE</sequence>
<dbReference type="OrthoDB" id="8443386at2"/>
<dbReference type="InterPro" id="IPR006311">
    <property type="entry name" value="TAT_signal"/>
</dbReference>
<dbReference type="Gene3D" id="3.40.190.150">
    <property type="entry name" value="Bordetella uptake gene, domain 1"/>
    <property type="match status" value="1"/>
</dbReference>
<dbReference type="Proteomes" id="UP000435802">
    <property type="component" value="Unassembled WGS sequence"/>
</dbReference>
<reference evidence="3 4" key="1">
    <citation type="submission" date="2019-12" db="EMBL/GenBank/DDBJ databases">
        <title>Shinella kummerowiae sp. nov., a symbiotic bacterium isolated from root nodules of the herbal legume Kummerowia stipulacea.</title>
        <authorList>
            <person name="Gao J."/>
        </authorList>
    </citation>
    <scope>NUCLEOTIDE SEQUENCE [LARGE SCALE GENOMIC DNA]</scope>
    <source>
        <strain evidence="3 4">CCBAU 25048</strain>
    </source>
</reference>
<dbReference type="Gene3D" id="3.40.190.10">
    <property type="entry name" value="Periplasmic binding protein-like II"/>
    <property type="match status" value="1"/>
</dbReference>
<keyword evidence="2" id="KW-0732">Signal</keyword>
<evidence type="ECO:0000313" key="4">
    <source>
        <dbReference type="Proteomes" id="UP000435802"/>
    </source>
</evidence>
<dbReference type="PANTHER" id="PTHR42928:SF5">
    <property type="entry name" value="BLR1237 PROTEIN"/>
    <property type="match status" value="1"/>
</dbReference>
<feature type="chain" id="PRO_5026999231" description="Tripartite tricarboxylate transporter substrate binding protein" evidence="2">
    <location>
        <begin position="20"/>
        <end position="330"/>
    </location>
</feature>
<keyword evidence="4" id="KW-1185">Reference proteome</keyword>
<dbReference type="PANTHER" id="PTHR42928">
    <property type="entry name" value="TRICARBOXYLATE-BINDING PROTEIN"/>
    <property type="match status" value="1"/>
</dbReference>
<comment type="similarity">
    <text evidence="1">Belongs to the UPF0065 (bug) family.</text>
</comment>
<dbReference type="CDD" id="cd07012">
    <property type="entry name" value="PBP2_Bug_TTT"/>
    <property type="match status" value="1"/>
</dbReference>
<dbReference type="PIRSF" id="PIRSF017082">
    <property type="entry name" value="YflP"/>
    <property type="match status" value="1"/>
</dbReference>
<dbReference type="RefSeq" id="WP_160862775.1">
    <property type="nucleotide sequence ID" value="NZ_JAODWE010000018.1"/>
</dbReference>
<gene>
    <name evidence="3" type="ORF">GR138_29290</name>
</gene>
<evidence type="ECO:0000256" key="2">
    <source>
        <dbReference type="SAM" id="SignalP"/>
    </source>
</evidence>
<dbReference type="Pfam" id="PF03401">
    <property type="entry name" value="TctC"/>
    <property type="match status" value="1"/>
</dbReference>
<evidence type="ECO:0000256" key="1">
    <source>
        <dbReference type="ARBA" id="ARBA00006987"/>
    </source>
</evidence>
<organism evidence="3 4">
    <name type="scientific">Shinella kummerowiae</name>
    <dbReference type="NCBI Taxonomy" id="417745"/>
    <lineage>
        <taxon>Bacteria</taxon>
        <taxon>Pseudomonadati</taxon>
        <taxon>Pseudomonadota</taxon>
        <taxon>Alphaproteobacteria</taxon>
        <taxon>Hyphomicrobiales</taxon>
        <taxon>Rhizobiaceae</taxon>
        <taxon>Shinella</taxon>
    </lineage>
</organism>
<name>A0A6N8SQ14_9HYPH</name>
<dbReference type="EMBL" id="WUMK01000018">
    <property type="protein sequence ID" value="MXN49296.1"/>
    <property type="molecule type" value="Genomic_DNA"/>
</dbReference>
<evidence type="ECO:0008006" key="5">
    <source>
        <dbReference type="Google" id="ProtNLM"/>
    </source>
</evidence>